<protein>
    <recommendedName>
        <fullName evidence="1">Branched-chain alpha-ketoacid dehydrogenase kinase/Pyruvate dehydrogenase kinase N-terminal domain-containing protein</fullName>
    </recommendedName>
</protein>
<accession>A0A8H5LXS4</accession>
<feature type="domain" description="Branched-chain alpha-ketoacid dehydrogenase kinase/Pyruvate dehydrogenase kinase N-terminal" evidence="1">
    <location>
        <begin position="12"/>
        <end position="66"/>
    </location>
</feature>
<dbReference type="Gene3D" id="1.20.140.20">
    <property type="entry name" value="Alpha-ketoacid/pyruvate dehydrogenase kinase, N-terminal domain"/>
    <property type="match status" value="1"/>
</dbReference>
<evidence type="ECO:0000259" key="1">
    <source>
        <dbReference type="Pfam" id="PF10436"/>
    </source>
</evidence>
<dbReference type="OrthoDB" id="241648at2759"/>
<name>A0A8H5LXS4_9AGAR</name>
<proteinExistence type="predicted"/>
<dbReference type="EMBL" id="JAACJP010000038">
    <property type="protein sequence ID" value="KAF5373970.1"/>
    <property type="molecule type" value="Genomic_DNA"/>
</dbReference>
<dbReference type="SUPFAM" id="SSF69012">
    <property type="entry name" value="alpha-ketoacid dehydrogenase kinase, N-terminal domain"/>
    <property type="match status" value="1"/>
</dbReference>
<reference evidence="2 3" key="1">
    <citation type="journal article" date="2020" name="ISME J.">
        <title>Uncovering the hidden diversity of litter-decomposition mechanisms in mushroom-forming fungi.</title>
        <authorList>
            <person name="Floudas D."/>
            <person name="Bentzer J."/>
            <person name="Ahren D."/>
            <person name="Johansson T."/>
            <person name="Persson P."/>
            <person name="Tunlid A."/>
        </authorList>
    </citation>
    <scope>NUCLEOTIDE SEQUENCE [LARGE SCALE GENOMIC DNA]</scope>
    <source>
        <strain evidence="2 3">CBS 661.87</strain>
    </source>
</reference>
<organism evidence="2 3">
    <name type="scientific">Tricholomella constricta</name>
    <dbReference type="NCBI Taxonomy" id="117010"/>
    <lineage>
        <taxon>Eukaryota</taxon>
        <taxon>Fungi</taxon>
        <taxon>Dikarya</taxon>
        <taxon>Basidiomycota</taxon>
        <taxon>Agaricomycotina</taxon>
        <taxon>Agaricomycetes</taxon>
        <taxon>Agaricomycetidae</taxon>
        <taxon>Agaricales</taxon>
        <taxon>Tricholomatineae</taxon>
        <taxon>Lyophyllaceae</taxon>
        <taxon>Tricholomella</taxon>
    </lineage>
</organism>
<evidence type="ECO:0000313" key="3">
    <source>
        <dbReference type="Proteomes" id="UP000565441"/>
    </source>
</evidence>
<dbReference type="Proteomes" id="UP000565441">
    <property type="component" value="Unassembled WGS sequence"/>
</dbReference>
<comment type="caution">
    <text evidence="2">The sequence shown here is derived from an EMBL/GenBank/DDBJ whole genome shotgun (WGS) entry which is preliminary data.</text>
</comment>
<dbReference type="AlphaFoldDB" id="A0A8H5LXS4"/>
<dbReference type="InterPro" id="IPR036784">
    <property type="entry name" value="AK/P_DHK_N_sf"/>
</dbReference>
<dbReference type="InterPro" id="IPR018955">
    <property type="entry name" value="BCDHK/PDK_N"/>
</dbReference>
<gene>
    <name evidence="2" type="ORF">D9615_009917</name>
</gene>
<evidence type="ECO:0000313" key="2">
    <source>
        <dbReference type="EMBL" id="KAF5373970.1"/>
    </source>
</evidence>
<keyword evidence="3" id="KW-1185">Reference proteome</keyword>
<dbReference type="Pfam" id="PF10436">
    <property type="entry name" value="BCDHK_Adom3"/>
    <property type="match status" value="1"/>
</dbReference>
<sequence length="123" mass="13760">MPIRRPSTSGHTFETIKRRHDPTVTTVAGVHQWNSAQNARNIGLNFPAWLDHFYMSRMGIRFLIGKCSSSFSILPNPSASPQTLLTAHTKHTKTTWALSALKSYVVPVPTLPRIPHFLNLIAT</sequence>